<evidence type="ECO:0000313" key="2">
    <source>
        <dbReference type="EMBL" id="SEC26583.1"/>
    </source>
</evidence>
<evidence type="ECO:0000313" key="3">
    <source>
        <dbReference type="Proteomes" id="UP000242849"/>
    </source>
</evidence>
<keyword evidence="1" id="KW-1133">Transmembrane helix</keyword>
<organism evidence="2 3">
    <name type="scientific">Pseudomonas anguilliseptica</name>
    <dbReference type="NCBI Taxonomy" id="53406"/>
    <lineage>
        <taxon>Bacteria</taxon>
        <taxon>Pseudomonadati</taxon>
        <taxon>Pseudomonadota</taxon>
        <taxon>Gammaproteobacteria</taxon>
        <taxon>Pseudomonadales</taxon>
        <taxon>Pseudomonadaceae</taxon>
        <taxon>Pseudomonas</taxon>
    </lineage>
</organism>
<accession>A0A1H4R3Z4</accession>
<dbReference type="RefSeq" id="WP_090376445.1">
    <property type="nucleotide sequence ID" value="NZ_CP156749.1"/>
</dbReference>
<dbReference type="EMBL" id="FNSC01000001">
    <property type="protein sequence ID" value="SEC26583.1"/>
    <property type="molecule type" value="Genomic_DNA"/>
</dbReference>
<keyword evidence="3" id="KW-1185">Reference proteome</keyword>
<protein>
    <submittedName>
        <fullName evidence="2">Uncharacterized protein</fullName>
    </submittedName>
</protein>
<feature type="transmembrane region" description="Helical" evidence="1">
    <location>
        <begin position="66"/>
        <end position="91"/>
    </location>
</feature>
<name>A0A1H4R3Z4_PSEAG</name>
<feature type="transmembrane region" description="Helical" evidence="1">
    <location>
        <begin position="155"/>
        <end position="172"/>
    </location>
</feature>
<sequence length="248" mass="28587">MTDKPDSKNPDAKSLLSTGVIEKAWEWRWGIKLAYAVVFLDIILLLNGHRGILHFSFTMDKVWENFGLLLTSICAFCLIVSFVIPALAIALRQIILLIPFDFFSTRNGSDQQPHGCVLLGDLREHALRNNSDFLWKFYEQCKSDFEKTQELREQFGALVFGITFLCLIDWWSSSKFGADSLTSIMLSYIGPQGGIITLMIVALLLQWAWFSEWKTRWVFYAPLYDAQLAKLQEQRKAREEISRNRAHP</sequence>
<dbReference type="OrthoDB" id="7025907at2"/>
<gene>
    <name evidence="2" type="ORF">SAMN05421553_0587</name>
</gene>
<reference evidence="3" key="1">
    <citation type="submission" date="2016-10" db="EMBL/GenBank/DDBJ databases">
        <authorList>
            <person name="Varghese N."/>
            <person name="Submissions S."/>
        </authorList>
    </citation>
    <scope>NUCLEOTIDE SEQUENCE [LARGE SCALE GENOMIC DNA]</scope>
    <source>
        <strain evidence="3">DSM 12111</strain>
    </source>
</reference>
<keyword evidence="1" id="KW-0812">Transmembrane</keyword>
<keyword evidence="1" id="KW-0472">Membrane</keyword>
<feature type="transmembrane region" description="Helical" evidence="1">
    <location>
        <begin position="29"/>
        <end position="46"/>
    </location>
</feature>
<evidence type="ECO:0000256" key="1">
    <source>
        <dbReference type="SAM" id="Phobius"/>
    </source>
</evidence>
<dbReference type="Proteomes" id="UP000242849">
    <property type="component" value="Unassembled WGS sequence"/>
</dbReference>
<dbReference type="AlphaFoldDB" id="A0A1H4R3Z4"/>
<proteinExistence type="predicted"/>
<feature type="transmembrane region" description="Helical" evidence="1">
    <location>
        <begin position="192"/>
        <end position="210"/>
    </location>
</feature>